<feature type="region of interest" description="Disordered" evidence="3">
    <location>
        <begin position="175"/>
        <end position="202"/>
    </location>
</feature>
<dbReference type="EMBL" id="VCIW01000001">
    <property type="protein sequence ID" value="TLS54055.1"/>
    <property type="molecule type" value="Genomic_DNA"/>
</dbReference>
<dbReference type="InterPro" id="IPR029479">
    <property type="entry name" value="Nitroreductase"/>
</dbReference>
<feature type="compositionally biased region" description="Basic and acidic residues" evidence="3">
    <location>
        <begin position="177"/>
        <end position="202"/>
    </location>
</feature>
<evidence type="ECO:0000256" key="1">
    <source>
        <dbReference type="ARBA" id="ARBA00007118"/>
    </source>
</evidence>
<dbReference type="AlphaFoldDB" id="A0A5R9GP92"/>
<evidence type="ECO:0000256" key="3">
    <source>
        <dbReference type="SAM" id="MobiDB-lite"/>
    </source>
</evidence>
<dbReference type="Gene3D" id="3.40.109.10">
    <property type="entry name" value="NADH Oxidase"/>
    <property type="match status" value="1"/>
</dbReference>
<keyword evidence="6" id="KW-1185">Reference proteome</keyword>
<name>A0A5R9GP92_9BACL</name>
<dbReference type="CDD" id="cd02138">
    <property type="entry name" value="TdsD-like"/>
    <property type="match status" value="1"/>
</dbReference>
<feature type="domain" description="Nitroreductase" evidence="4">
    <location>
        <begin position="26"/>
        <end position="167"/>
    </location>
</feature>
<dbReference type="OrthoDB" id="9782629at2"/>
<protein>
    <submittedName>
        <fullName evidence="5">Nitroreductase family protein</fullName>
    </submittedName>
</protein>
<dbReference type="GO" id="GO:0016491">
    <property type="term" value="F:oxidoreductase activity"/>
    <property type="evidence" value="ECO:0007669"/>
    <property type="project" value="UniProtKB-KW"/>
</dbReference>
<proteinExistence type="inferred from homology"/>
<dbReference type="Proteomes" id="UP000309676">
    <property type="component" value="Unassembled WGS sequence"/>
</dbReference>
<reference evidence="5 6" key="1">
    <citation type="submission" date="2019-05" db="EMBL/GenBank/DDBJ databases">
        <authorList>
            <person name="Narsing Rao M.P."/>
            <person name="Li W.J."/>
        </authorList>
    </citation>
    <scope>NUCLEOTIDE SEQUENCE [LARGE SCALE GENOMIC DNA]</scope>
    <source>
        <strain evidence="5 6">SYSU_K30003</strain>
    </source>
</reference>
<accession>A0A5R9GP92</accession>
<evidence type="ECO:0000259" key="4">
    <source>
        <dbReference type="Pfam" id="PF00881"/>
    </source>
</evidence>
<organism evidence="5 6">
    <name type="scientific">Paenibacillus antri</name>
    <dbReference type="NCBI Taxonomy" id="2582848"/>
    <lineage>
        <taxon>Bacteria</taxon>
        <taxon>Bacillati</taxon>
        <taxon>Bacillota</taxon>
        <taxon>Bacilli</taxon>
        <taxon>Bacillales</taxon>
        <taxon>Paenibacillaceae</taxon>
        <taxon>Paenibacillus</taxon>
    </lineage>
</organism>
<dbReference type="RefSeq" id="WP_138191788.1">
    <property type="nucleotide sequence ID" value="NZ_VCIW01000001.1"/>
</dbReference>
<comment type="similarity">
    <text evidence="1">Belongs to the nitroreductase family.</text>
</comment>
<dbReference type="PANTHER" id="PTHR43673:SF10">
    <property type="entry name" value="NADH DEHYDROGENASE_NAD(P)H NITROREDUCTASE XCC3605-RELATED"/>
    <property type="match status" value="1"/>
</dbReference>
<comment type="caution">
    <text evidence="5">The sequence shown here is derived from an EMBL/GenBank/DDBJ whole genome shotgun (WGS) entry which is preliminary data.</text>
</comment>
<gene>
    <name evidence="5" type="ORF">FE782_01525</name>
</gene>
<dbReference type="PANTHER" id="PTHR43673">
    <property type="entry name" value="NAD(P)H NITROREDUCTASE YDGI-RELATED"/>
    <property type="match status" value="1"/>
</dbReference>
<keyword evidence="2" id="KW-0560">Oxidoreductase</keyword>
<dbReference type="Pfam" id="PF00881">
    <property type="entry name" value="Nitroreductase"/>
    <property type="match status" value="1"/>
</dbReference>
<evidence type="ECO:0000256" key="2">
    <source>
        <dbReference type="ARBA" id="ARBA00023002"/>
    </source>
</evidence>
<evidence type="ECO:0000313" key="5">
    <source>
        <dbReference type="EMBL" id="TLS54055.1"/>
    </source>
</evidence>
<sequence>MAETNRPDDEVREARPTAYEVHPNVLQRWSPRAFDEREVPEELLFGLFEAARYAPSANNEQPWRYVLARTKEDREAFYEFINEGNRSWCERAPALALLAAKKTSTRNGNPMRTYAFDAGASWATLALEATNKGLVTHAMGGFDAAKAKEALGFTDDYEPMIVIAIGYRGDPAVLTEGQREREKPSPRKPLSEIVHEGKFTGE</sequence>
<evidence type="ECO:0000313" key="6">
    <source>
        <dbReference type="Proteomes" id="UP000309676"/>
    </source>
</evidence>
<dbReference type="SUPFAM" id="SSF55469">
    <property type="entry name" value="FMN-dependent nitroreductase-like"/>
    <property type="match status" value="1"/>
</dbReference>
<dbReference type="InterPro" id="IPR000415">
    <property type="entry name" value="Nitroreductase-like"/>
</dbReference>